<evidence type="ECO:0000256" key="1">
    <source>
        <dbReference type="ARBA" id="ARBA00004141"/>
    </source>
</evidence>
<dbReference type="AlphaFoldDB" id="A0AAD2PY47"/>
<organism evidence="7 8">
    <name type="scientific">Cylindrotheca closterium</name>
    <dbReference type="NCBI Taxonomy" id="2856"/>
    <lineage>
        <taxon>Eukaryota</taxon>
        <taxon>Sar</taxon>
        <taxon>Stramenopiles</taxon>
        <taxon>Ochrophyta</taxon>
        <taxon>Bacillariophyta</taxon>
        <taxon>Bacillariophyceae</taxon>
        <taxon>Bacillariophycidae</taxon>
        <taxon>Bacillariales</taxon>
        <taxon>Bacillariaceae</taxon>
        <taxon>Cylindrotheca</taxon>
    </lineage>
</organism>
<feature type="region of interest" description="Disordered" evidence="5">
    <location>
        <begin position="424"/>
        <end position="484"/>
    </location>
</feature>
<feature type="region of interest" description="Disordered" evidence="5">
    <location>
        <begin position="517"/>
        <end position="551"/>
    </location>
</feature>
<accession>A0AAD2PY47</accession>
<evidence type="ECO:0000256" key="6">
    <source>
        <dbReference type="SAM" id="Phobius"/>
    </source>
</evidence>
<keyword evidence="4 6" id="KW-0472">Membrane</keyword>
<evidence type="ECO:0000256" key="3">
    <source>
        <dbReference type="ARBA" id="ARBA00022989"/>
    </source>
</evidence>
<feature type="transmembrane region" description="Helical" evidence="6">
    <location>
        <begin position="209"/>
        <end position="234"/>
    </location>
</feature>
<sequence>MEGMENDDSTNDALSSSSRQLSDLQEKILAILPLPSAMISVIGSTMILYIALESRAHKQWTPYTRLLVAMSLCDILYSISISISSFLRPQETSNFVYALGNDASCNASGFLNQLSMSAIFFNSALSFYFLATARFGVSAKRFSRRIEPIMYVICIGHPFLTAAVGSYMGLFAERRGIMGCWLEFDKRCTSNDPEILATAENCTYVYTGVIFYVLPAGGTLISLVVNNLIISRFVSSKVKPFSRRGQGRQRPTSPLERPSSSFDSTTGATTDLDATTTRRSDVTSLSVTHVANPFRTGVLLPQEPSTTTDSDHQQLATQMAQHRRLKLVKSQAFLFVASYFICHIWSVGMALGDFLARSDRAELEMMVDYYPIALLQAVFQPLQGMLNMLVFCRPKYLKWRTEYPWETKWWAFQRSIFGERIRPTRRGRPASKPVEGEDDAEEGGRPEHFSSSIEEESKQAKGDAISDGDASHTSATLSSASSANSFYRTREGMSTLTASLGDFDHVIDDGVQDERWAASERSDSGLTGAWVPIRRSRQSTSTGATTRGSSLEVISEHAESVFETFPTATSINTSVTAAAKNQQQQQQQQQQQEQEQEEEQQQQQQQARSTPISPEQRVGRWSPSSSPTGRRRKGSGVLASRLLEAGIAGDNTSTSLGTLDSPASSRWSTGSESLPSHVATAAATTTSIPLPRRVESLNDTTTSSPTATSTTSSSSSSPKSLTISPPLSNSSGGSVSSASTVSSLDTPLLPPRRRLSPPPFANDSDSSSSGDDHGNDNDGDTSDDGSCSTEDGSL</sequence>
<dbReference type="SUPFAM" id="SSF81321">
    <property type="entry name" value="Family A G protein-coupled receptor-like"/>
    <property type="match status" value="1"/>
</dbReference>
<dbReference type="PANTHER" id="PTHR23112">
    <property type="entry name" value="G PROTEIN-COUPLED RECEPTOR 157-RELATED"/>
    <property type="match status" value="1"/>
</dbReference>
<dbReference type="EMBL" id="CAKOGP040002447">
    <property type="protein sequence ID" value="CAJ1970015.1"/>
    <property type="molecule type" value="Genomic_DNA"/>
</dbReference>
<keyword evidence="2 6" id="KW-0812">Transmembrane</keyword>
<dbReference type="GO" id="GO:0004930">
    <property type="term" value="F:G protein-coupled receptor activity"/>
    <property type="evidence" value="ECO:0007669"/>
    <property type="project" value="TreeGrafter"/>
</dbReference>
<evidence type="ECO:0000313" key="7">
    <source>
        <dbReference type="EMBL" id="CAJ1970015.1"/>
    </source>
</evidence>
<dbReference type="Gene3D" id="1.20.1070.10">
    <property type="entry name" value="Rhodopsin 7-helix transmembrane proteins"/>
    <property type="match status" value="1"/>
</dbReference>
<proteinExistence type="predicted"/>
<feature type="compositionally biased region" description="Low complexity" evidence="5">
    <location>
        <begin position="538"/>
        <end position="550"/>
    </location>
</feature>
<protein>
    <submittedName>
        <fullName evidence="7">Uncharacterized protein</fullName>
    </submittedName>
</protein>
<comment type="subcellular location">
    <subcellularLocation>
        <location evidence="1">Membrane</location>
        <topology evidence="1">Multi-pass membrane protein</topology>
    </subcellularLocation>
</comment>
<keyword evidence="3 6" id="KW-1133">Transmembrane helix</keyword>
<keyword evidence="8" id="KW-1185">Reference proteome</keyword>
<dbReference type="Proteomes" id="UP001295423">
    <property type="component" value="Unassembled WGS sequence"/>
</dbReference>
<feature type="transmembrane region" description="Helical" evidence="6">
    <location>
        <begin position="64"/>
        <end position="87"/>
    </location>
</feature>
<reference evidence="7" key="1">
    <citation type="submission" date="2023-08" db="EMBL/GenBank/DDBJ databases">
        <authorList>
            <person name="Audoor S."/>
            <person name="Bilcke G."/>
        </authorList>
    </citation>
    <scope>NUCLEOTIDE SEQUENCE</scope>
</reference>
<feature type="transmembrane region" description="Helical" evidence="6">
    <location>
        <begin position="118"/>
        <end position="137"/>
    </location>
</feature>
<feature type="compositionally biased region" description="Low complexity" evidence="5">
    <location>
        <begin position="471"/>
        <end position="484"/>
    </location>
</feature>
<evidence type="ECO:0000256" key="2">
    <source>
        <dbReference type="ARBA" id="ARBA00022692"/>
    </source>
</evidence>
<gene>
    <name evidence="7" type="ORF">CYCCA115_LOCUS24039</name>
</gene>
<evidence type="ECO:0000256" key="5">
    <source>
        <dbReference type="SAM" id="MobiDB-lite"/>
    </source>
</evidence>
<feature type="transmembrane region" description="Helical" evidence="6">
    <location>
        <begin position="372"/>
        <end position="392"/>
    </location>
</feature>
<dbReference type="PANTHER" id="PTHR23112:SF0">
    <property type="entry name" value="TRANSMEMBRANE PROTEIN 116"/>
    <property type="match status" value="1"/>
</dbReference>
<feature type="compositionally biased region" description="Low complexity" evidence="5">
    <location>
        <begin position="784"/>
        <end position="794"/>
    </location>
</feature>
<feature type="compositionally biased region" description="Low complexity" evidence="5">
    <location>
        <begin position="700"/>
        <end position="744"/>
    </location>
</feature>
<feature type="compositionally biased region" description="Polar residues" evidence="5">
    <location>
        <begin position="650"/>
        <end position="674"/>
    </location>
</feature>
<feature type="region of interest" description="Disordered" evidence="5">
    <location>
        <begin position="576"/>
        <end position="794"/>
    </location>
</feature>
<comment type="caution">
    <text evidence="7">The sequence shown here is derived from an EMBL/GenBank/DDBJ whole genome shotgun (WGS) entry which is preliminary data.</text>
</comment>
<evidence type="ECO:0000313" key="8">
    <source>
        <dbReference type="Proteomes" id="UP001295423"/>
    </source>
</evidence>
<feature type="transmembrane region" description="Helical" evidence="6">
    <location>
        <begin position="332"/>
        <end position="352"/>
    </location>
</feature>
<evidence type="ECO:0000256" key="4">
    <source>
        <dbReference type="ARBA" id="ARBA00023136"/>
    </source>
</evidence>
<feature type="region of interest" description="Disordered" evidence="5">
    <location>
        <begin position="241"/>
        <end position="276"/>
    </location>
</feature>
<feature type="compositionally biased region" description="Low complexity" evidence="5">
    <location>
        <begin position="582"/>
        <end position="593"/>
    </location>
</feature>
<feature type="transmembrane region" description="Helical" evidence="6">
    <location>
        <begin position="28"/>
        <end position="52"/>
    </location>
</feature>
<dbReference type="GO" id="GO:0007189">
    <property type="term" value="P:adenylate cyclase-activating G protein-coupled receptor signaling pathway"/>
    <property type="evidence" value="ECO:0007669"/>
    <property type="project" value="TreeGrafter"/>
</dbReference>
<name>A0AAD2PY47_9STRA</name>
<feature type="compositionally biased region" description="Low complexity" evidence="5">
    <location>
        <begin position="263"/>
        <end position="275"/>
    </location>
</feature>
<dbReference type="GO" id="GO:0005886">
    <property type="term" value="C:plasma membrane"/>
    <property type="evidence" value="ECO:0007669"/>
    <property type="project" value="TreeGrafter"/>
</dbReference>
<feature type="transmembrane region" description="Helical" evidence="6">
    <location>
        <begin position="149"/>
        <end position="172"/>
    </location>
</feature>